<feature type="domain" description="Aldehyde dehydrogenase" evidence="8">
    <location>
        <begin position="7"/>
        <end position="443"/>
    </location>
</feature>
<dbReference type="FunFam" id="3.40.605.10:FF:000004">
    <property type="entry name" value="Aldehyde dehydrogenase"/>
    <property type="match status" value="1"/>
</dbReference>
<name>A0A495DLX7_9PROT</name>
<dbReference type="PANTHER" id="PTHR43570">
    <property type="entry name" value="ALDEHYDE DEHYDROGENASE"/>
    <property type="match status" value="1"/>
</dbReference>
<evidence type="ECO:0000256" key="6">
    <source>
        <dbReference type="PROSITE-ProRule" id="PRU10007"/>
    </source>
</evidence>
<dbReference type="GO" id="GO:0005737">
    <property type="term" value="C:cytoplasm"/>
    <property type="evidence" value="ECO:0007669"/>
    <property type="project" value="TreeGrafter"/>
</dbReference>
<dbReference type="OrthoDB" id="7168186at2"/>
<dbReference type="InterPro" id="IPR012394">
    <property type="entry name" value="Aldehyde_DH_NAD(P)"/>
</dbReference>
<evidence type="ECO:0000256" key="1">
    <source>
        <dbReference type="ARBA" id="ARBA00009986"/>
    </source>
</evidence>
<dbReference type="SUPFAM" id="SSF53720">
    <property type="entry name" value="ALDH-like"/>
    <property type="match status" value="1"/>
</dbReference>
<evidence type="ECO:0000256" key="5">
    <source>
        <dbReference type="PIRSR" id="PIRSR036492-1"/>
    </source>
</evidence>
<dbReference type="InterPro" id="IPR029510">
    <property type="entry name" value="Ald_DH_CS_GLU"/>
</dbReference>
<dbReference type="EMBL" id="RBIM01000002">
    <property type="protein sequence ID" value="RKR02726.1"/>
    <property type="molecule type" value="Genomic_DNA"/>
</dbReference>
<organism evidence="9 10">
    <name type="scientific">Maricaulis maris</name>
    <dbReference type="NCBI Taxonomy" id="74318"/>
    <lineage>
        <taxon>Bacteria</taxon>
        <taxon>Pseudomonadati</taxon>
        <taxon>Pseudomonadota</taxon>
        <taxon>Alphaproteobacteria</taxon>
        <taxon>Maricaulales</taxon>
        <taxon>Maricaulaceae</taxon>
        <taxon>Maricaulis</taxon>
    </lineage>
</organism>
<proteinExistence type="inferred from homology"/>
<dbReference type="InterPro" id="IPR015590">
    <property type="entry name" value="Aldehyde_DH_dom"/>
</dbReference>
<evidence type="ECO:0000256" key="4">
    <source>
        <dbReference type="PIRNR" id="PIRNR036492"/>
    </source>
</evidence>
<dbReference type="InterPro" id="IPR016161">
    <property type="entry name" value="Ald_DH/histidinol_DH"/>
</dbReference>
<dbReference type="Gene3D" id="3.40.605.10">
    <property type="entry name" value="Aldehyde Dehydrogenase, Chain A, domain 1"/>
    <property type="match status" value="1"/>
</dbReference>
<evidence type="ECO:0000313" key="9">
    <source>
        <dbReference type="EMBL" id="RKR02726.1"/>
    </source>
</evidence>
<dbReference type="PIRSF" id="PIRSF036492">
    <property type="entry name" value="ALDH"/>
    <property type="match status" value="1"/>
</dbReference>
<feature type="active site" evidence="5 6">
    <location>
        <position position="219"/>
    </location>
</feature>
<dbReference type="Proteomes" id="UP000273675">
    <property type="component" value="Unassembled WGS sequence"/>
</dbReference>
<dbReference type="GO" id="GO:0006081">
    <property type="term" value="P:aldehyde metabolic process"/>
    <property type="evidence" value="ECO:0007669"/>
    <property type="project" value="InterPro"/>
</dbReference>
<dbReference type="PROSITE" id="PS00070">
    <property type="entry name" value="ALDEHYDE_DEHYDR_CYS"/>
    <property type="match status" value="1"/>
</dbReference>
<gene>
    <name evidence="9" type="ORF">C7435_0665</name>
</gene>
<comment type="caution">
    <text evidence="9">The sequence shown here is derived from an EMBL/GenBank/DDBJ whole genome shotgun (WGS) entry which is preliminary data.</text>
</comment>
<evidence type="ECO:0000256" key="7">
    <source>
        <dbReference type="RuleBase" id="RU003345"/>
    </source>
</evidence>
<dbReference type="PROSITE" id="PS00687">
    <property type="entry name" value="ALDEHYDE_DEHYDR_GLU"/>
    <property type="match status" value="1"/>
</dbReference>
<evidence type="ECO:0000259" key="8">
    <source>
        <dbReference type="Pfam" id="PF00171"/>
    </source>
</evidence>
<dbReference type="InterPro" id="IPR016163">
    <property type="entry name" value="Ald_DH_C"/>
</dbReference>
<dbReference type="InterPro" id="IPR016162">
    <property type="entry name" value="Ald_DH_N"/>
</dbReference>
<dbReference type="Gene3D" id="3.40.309.10">
    <property type="entry name" value="Aldehyde Dehydrogenase, Chain A, domain 2"/>
    <property type="match status" value="1"/>
</dbReference>
<dbReference type="PANTHER" id="PTHR43570:SF20">
    <property type="entry name" value="ALDEHYDE DEHYDROGENASE ALDX-RELATED"/>
    <property type="match status" value="1"/>
</dbReference>
<dbReference type="Pfam" id="PF00171">
    <property type="entry name" value="Aldedh"/>
    <property type="match status" value="1"/>
</dbReference>
<comment type="similarity">
    <text evidence="1 4 7">Belongs to the aldehyde dehydrogenase family.</text>
</comment>
<dbReference type="InterPro" id="IPR016160">
    <property type="entry name" value="Ald_DH_CS_CYS"/>
</dbReference>
<dbReference type="GO" id="GO:0004029">
    <property type="term" value="F:aldehyde dehydrogenase (NAD+) activity"/>
    <property type="evidence" value="ECO:0007669"/>
    <property type="project" value="TreeGrafter"/>
</dbReference>
<sequence>MSEAEAKQIERMKSLLATQQSAFRAERHRPIDKRKADLDRVADLCRKHADAIAEAISQDFGNRAKQESVIAEIAFVIQDAGHAKKHLAKWMKTRKVGVPMTLMPGSATIRREPKGVAGIVSPWNYPFQLAMAPLVAALAAGCRAMVKPSEYTPATAEIMKSLLAEAFEEDHVTVITGGPAVGEAFTKLKFDHLFYTGSTQVGRLVAMAAAENLVPVTLELGGKSPAIVTPNYPQDAAAKSIGWGKFFNAGQTCVAPDYVLTPKGREKALGEAIIKVARHQFKDAASDDAYTAIVSDRHYERLNGMIEEARAGGAEILQPEHDSQAAQAARKIPPTVILNPPVDSRVMTEEIFGPVLPVIGYSELDAATDFVNERDHPLALYVYSTDKTQADRVLDSTMSGGAGVNINLLHLSVPDLPFGGVGASGQGGYHGETGFLTFSHERSVFRTGKWHPSRLLAPPYGKMYETVAKKQMK</sequence>
<keyword evidence="2 4" id="KW-0560">Oxidoreductase</keyword>
<evidence type="ECO:0000256" key="2">
    <source>
        <dbReference type="ARBA" id="ARBA00023002"/>
    </source>
</evidence>
<dbReference type="CDD" id="cd07133">
    <property type="entry name" value="ALDH_CALDH_CalB"/>
    <property type="match status" value="1"/>
</dbReference>
<dbReference type="RefSeq" id="WP_121210039.1">
    <property type="nucleotide sequence ID" value="NZ_RBIM01000002.1"/>
</dbReference>
<reference evidence="9 10" key="1">
    <citation type="submission" date="2018-10" db="EMBL/GenBank/DDBJ databases">
        <title>Genomic Encyclopedia of Type Strains, Phase IV (KMG-IV): sequencing the most valuable type-strain genomes for metagenomic binning, comparative biology and taxonomic classification.</title>
        <authorList>
            <person name="Goeker M."/>
        </authorList>
    </citation>
    <scope>NUCLEOTIDE SEQUENCE [LARGE SCALE GENOMIC DNA]</scope>
    <source>
        <strain evidence="9 10">DSM 4734</strain>
    </source>
</reference>
<protein>
    <recommendedName>
        <fullName evidence="4">Aldehyde dehydrogenase</fullName>
    </recommendedName>
</protein>
<evidence type="ECO:0000313" key="10">
    <source>
        <dbReference type="Proteomes" id="UP000273675"/>
    </source>
</evidence>
<evidence type="ECO:0000256" key="3">
    <source>
        <dbReference type="ARBA" id="ARBA00023027"/>
    </source>
</evidence>
<keyword evidence="3" id="KW-0520">NAD</keyword>
<feature type="active site" evidence="5">
    <location>
        <position position="253"/>
    </location>
</feature>
<accession>A0A495DLX7</accession>
<dbReference type="AlphaFoldDB" id="A0A495DLX7"/>